<dbReference type="PROSITE" id="PS51352">
    <property type="entry name" value="THIOREDOXIN_2"/>
    <property type="match status" value="1"/>
</dbReference>
<protein>
    <recommendedName>
        <fullName evidence="2">Thioredoxin domain-containing protein</fullName>
    </recommendedName>
</protein>
<accession>A0A0K2V1A5</accession>
<dbReference type="CDD" id="cd02947">
    <property type="entry name" value="TRX_family"/>
    <property type="match status" value="1"/>
</dbReference>
<dbReference type="OrthoDB" id="10264505at2759"/>
<dbReference type="InterPro" id="IPR013766">
    <property type="entry name" value="Thioredoxin_domain"/>
</dbReference>
<evidence type="ECO:0000256" key="1">
    <source>
        <dbReference type="SAM" id="Phobius"/>
    </source>
</evidence>
<dbReference type="PANTHER" id="PTHR19991">
    <property type="entry name" value="L 2 01289"/>
    <property type="match status" value="1"/>
</dbReference>
<evidence type="ECO:0000259" key="2">
    <source>
        <dbReference type="PROSITE" id="PS51352"/>
    </source>
</evidence>
<dbReference type="PANTHER" id="PTHR19991:SF3">
    <property type="entry name" value="LETHAL (2) 01289, ISOFORM F"/>
    <property type="match status" value="1"/>
</dbReference>
<feature type="domain" description="Thioredoxin" evidence="2">
    <location>
        <begin position="589"/>
        <end position="711"/>
    </location>
</feature>
<dbReference type="SUPFAM" id="SSF52833">
    <property type="entry name" value="Thioredoxin-like"/>
    <property type="match status" value="6"/>
</dbReference>
<feature type="transmembrane region" description="Helical" evidence="1">
    <location>
        <begin position="31"/>
        <end position="51"/>
    </location>
</feature>
<dbReference type="Pfam" id="PF00085">
    <property type="entry name" value="Thioredoxin"/>
    <property type="match status" value="1"/>
</dbReference>
<name>A0A0K2V1A5_LEPSM</name>
<dbReference type="InterPro" id="IPR036249">
    <property type="entry name" value="Thioredoxin-like_sf"/>
</dbReference>
<dbReference type="Gene3D" id="3.40.30.10">
    <property type="entry name" value="Glutaredoxin"/>
    <property type="match status" value="5"/>
</dbReference>
<dbReference type="AlphaFoldDB" id="A0A0K2V1A5"/>
<dbReference type="EMBL" id="HACA01026931">
    <property type="protein sequence ID" value="CDW44292.1"/>
    <property type="molecule type" value="Transcribed_RNA"/>
</dbReference>
<evidence type="ECO:0000313" key="3">
    <source>
        <dbReference type="EMBL" id="CDW44293.1"/>
    </source>
</evidence>
<keyword evidence="1" id="KW-0472">Membrane</keyword>
<proteinExistence type="predicted"/>
<dbReference type="EMBL" id="HACA01026932">
    <property type="protein sequence ID" value="CDW44293.1"/>
    <property type="molecule type" value="Transcribed_RNA"/>
</dbReference>
<organism evidence="3">
    <name type="scientific">Lepeophtheirus salmonis</name>
    <name type="common">Salmon louse</name>
    <name type="synonym">Caligus salmonis</name>
    <dbReference type="NCBI Taxonomy" id="72036"/>
    <lineage>
        <taxon>Eukaryota</taxon>
        <taxon>Metazoa</taxon>
        <taxon>Ecdysozoa</taxon>
        <taxon>Arthropoda</taxon>
        <taxon>Crustacea</taxon>
        <taxon>Multicrustacea</taxon>
        <taxon>Hexanauplia</taxon>
        <taxon>Copepoda</taxon>
        <taxon>Siphonostomatoida</taxon>
        <taxon>Caligidae</taxon>
        <taxon>Lepeophtheirus</taxon>
    </lineage>
</organism>
<keyword evidence="1" id="KW-1133">Transmembrane helix</keyword>
<dbReference type="Pfam" id="PF13848">
    <property type="entry name" value="Thioredoxin_6"/>
    <property type="match status" value="1"/>
</dbReference>
<sequence length="711" mass="81530">MVIRKRPVAIELRLKAEAEARKEAVKRFKHIAIRFFTGLLAFAFLIFVLTVDVLAREDYFSGLRHEIIEEVHEQQLEKVVTNQDFVGVFWYARKCKKCESGLKILETLVEEAEKFSVTLLKINDKRLARISYGIEKFPTLTFFKDGELSEVYRGNLDDPEKILEFLTRRESLILPDKIELVNRETLKMIVEEDKPGGSFVATLIFDDSDESIGVLSKLETIDDEADIFKIRFVRIQDPDLADEFSLESVPALVYFRNAIPLVYPSGADLMDSTEVLEWLIQHQSSILDEDVVESVSTGEELKIMINTLDHLLILFRDKKRKSQKALAALENIDDDADILGVSFIEVDDSALAKEAGIRSFPTLVFFKNSVPSIYEDDLTDTEEVLDWLKEMVEGSDIEEITEEILERLIVKEEKLVVYFHDKKGTDEEDDVVLENLEEIDDDLDERGILFVKVSGSQVAYEYGIEKLPTIVLFENGIPNVYEKNPGKAREVLDWIVMETSGDHTVEVVTNAMLEKMIDSYPHVAVLLYDNNHPDSRKAVDSLETIDHELGKIKLVKLHDYDVVEEYGISSLPALVFFEYQIPHLFSDNLNDGVKVKEWMVDIVNGDHIEEVTDRMLSSIIKSRKYVTVVFYDDSNVHDLKILEELEKVDDDMDRINVTFVRISDRDGKVAEKYGVDIIPGIAFIKKNKSIPYKGQIHEENIILEWVKNLAI</sequence>
<keyword evidence="1" id="KW-0812">Transmembrane</keyword>
<reference evidence="3" key="1">
    <citation type="submission" date="2014-05" db="EMBL/GenBank/DDBJ databases">
        <authorList>
            <person name="Chronopoulou M."/>
        </authorList>
    </citation>
    <scope>NUCLEOTIDE SEQUENCE</scope>
    <source>
        <tissue evidence="3">Whole organism</tissue>
    </source>
</reference>